<evidence type="ECO:0000313" key="18">
    <source>
        <dbReference type="EMBL" id="CCC70946.1"/>
    </source>
</evidence>
<dbReference type="GO" id="GO:0090730">
    <property type="term" value="C:Las1 complex"/>
    <property type="evidence" value="ECO:0007669"/>
    <property type="project" value="EnsemblFungi"/>
</dbReference>
<dbReference type="STRING" id="1064592.G0VHR2"/>
<reference key="2">
    <citation type="submission" date="2011-08" db="EMBL/GenBank/DDBJ databases">
        <title>Genome sequence of Naumovozyma castellii.</title>
        <authorList>
            <person name="Gordon J.L."/>
            <person name="Armisen D."/>
            <person name="Proux-Wera E."/>
            <person name="OhEigeartaigh S.S."/>
            <person name="Byrne K.P."/>
            <person name="Wolfe K.H."/>
        </authorList>
    </citation>
    <scope>NUCLEOTIDE SEQUENCE</scope>
    <source>
        <strain>Type strain:CBS 4309</strain>
    </source>
</reference>
<sequence>MGVPSFFRWLSRKYPKIISPVLEETPQVIDGVTLPLDYSAPNPNGELDNLYLDMNGIVHPCSHPENRPPPETEDEMLLAVFEYTNRVLNMARPRKVLVMAVDGVAPRAKMNQQRARRFRSARDAAIENEAREEILRQKEEIGEVIDEAVKNKKTWDSNAITPGTPFMDKLAASLRYWTAFKLATDPGWKNLQIIISDATVPGEGEHKIMNFIRSQRADPEYNPNTTHCIYGLDADLIFLGLATHEPHFRILREDVFAQNNNKRRNFDDTLNMSEEEKQLLLAKDSEKPFLWLHINVLREYLGAELFIPRLSFPFDLERAIDDWVFMCFFCGNDFLPHLPSLDVRENSIDILLDIWKIVLPNLKTYMTCDGELNLESVEMLLQQLGSREGDIFKSRHIQEVRKQEAYQRKKLQKNGKFSNGQDRHPTTPNEQLQMYDTNGELAKGSWNLTTHDMVRLKKQLMLANEGDVDAIAVIKAESEKNDKLMKEITEEQMDKVVQEANKSNFTAAEIMKKKLQARKHQLEEEEKAEAEKDVVTKKPLTEEKHLSEELTNEIENDVEDEDAEESKTTSENESVPAVSLGPVKSGVIDTDEAVKLYEPGFRERYYKAKCYVSDAEIEPLRKGMVRSYVEGVSWVLLYYYQGCASWDWYYPYHYAPFASDFFDITNIKVEFELGKPFLPYEQLMSVLPAASGHTLPAIFRPLMSEPDSPIIDFYPTEFPIDMNGKKMSWQGISLLPFIDEKRLLETVRDQYPKLTPAERSRNVCNDPVLLISNKNANFERFTKKFYKTENEDEVSEFTFHHFKSGLSGVVSADKEGFKLGSKIVSPVQGGGLPDLSTNLLLKLCYKLVPLPSRNKSIILNGYIPSEQVLDAYDLDSVMYKYNNNGRNRWNFGNDMKQNKAPVGPQGTTQYKPRVGGYRAFFFFGQQNISNMNNGYQNGGNNANQNQYHNQQNRYNSGGRGNYQSNSRGSYQGGSRYGGNNYQQQRSGSSGSRYSGTTGNRPNNRYQGGPPRR</sequence>
<dbReference type="Pfam" id="PF17846">
    <property type="entry name" value="XRN_M"/>
    <property type="match status" value="1"/>
</dbReference>
<evidence type="ECO:0000256" key="11">
    <source>
        <dbReference type="ARBA" id="ARBA00023242"/>
    </source>
</evidence>
<reference evidence="18 19" key="1">
    <citation type="journal article" date="2011" name="Proc. Natl. Acad. Sci. U.S.A.">
        <title>Evolutionary erosion of yeast sex chromosomes by mating-type switching accidents.</title>
        <authorList>
            <person name="Gordon J.L."/>
            <person name="Armisen D."/>
            <person name="Proux-Wera E."/>
            <person name="Oheigeartaigh S.S."/>
            <person name="Byrne K.P."/>
            <person name="Wolfe K.H."/>
        </authorList>
    </citation>
    <scope>NUCLEOTIDE SEQUENCE [LARGE SCALE GENOMIC DNA]</scope>
    <source>
        <strain evidence="19">ATCC 76901 / BCRC 22586 / CBS 4309 / NBRC 1992 / NRRL Y-12630</strain>
    </source>
</reference>
<keyword evidence="4" id="KW-0698">rRNA processing</keyword>
<dbReference type="PANTHER" id="PTHR12341:SF41">
    <property type="entry name" value="5'-3' EXORIBONUCLEASE 2"/>
    <property type="match status" value="1"/>
</dbReference>
<feature type="compositionally biased region" description="Low complexity" evidence="15">
    <location>
        <begin position="932"/>
        <end position="955"/>
    </location>
</feature>
<feature type="region of interest" description="Disordered" evidence="15">
    <location>
        <begin position="521"/>
        <end position="576"/>
    </location>
</feature>
<dbReference type="EMBL" id="HE576758">
    <property type="protein sequence ID" value="CCC70946.1"/>
    <property type="molecule type" value="Genomic_DNA"/>
</dbReference>
<comment type="subunit">
    <text evidence="13">Interacts with RAI1; the interaction is direct, stabilizes RAT1 protein structure and may stimulate its exoribonuclease activity. The interaction also stimulates RAI1 pyrophosphohydrolase activity, probably by recruiting it to mRNA substrates.</text>
</comment>
<keyword evidence="19" id="KW-1185">Reference proteome</keyword>
<evidence type="ECO:0000256" key="7">
    <source>
        <dbReference type="ARBA" id="ARBA00022801"/>
    </source>
</evidence>
<dbReference type="KEGG" id="ncs:NCAS_0G00590"/>
<evidence type="ECO:0000256" key="13">
    <source>
        <dbReference type="ARBA" id="ARBA00046943"/>
    </source>
</evidence>
<dbReference type="AlphaFoldDB" id="G0VHR2"/>
<dbReference type="OrthoDB" id="28245at2759"/>
<keyword evidence="3" id="KW-0806">Transcription termination</keyword>
<feature type="domain" description="Xrn1 helical" evidence="17">
    <location>
        <begin position="473"/>
        <end position="873"/>
    </location>
</feature>
<dbReference type="GO" id="GO:0071035">
    <property type="term" value="P:nuclear polyadenylation-dependent rRNA catabolic process"/>
    <property type="evidence" value="ECO:0007669"/>
    <property type="project" value="EnsemblFungi"/>
</dbReference>
<dbReference type="FunFam" id="1.25.40.1050:FF:000002">
    <property type="entry name" value="5'-3' exoribonuclease"/>
    <property type="match status" value="1"/>
</dbReference>
<dbReference type="GO" id="GO:0110103">
    <property type="term" value="C:RNA polymerase II termination complex"/>
    <property type="evidence" value="ECO:0007669"/>
    <property type="project" value="EnsemblFungi"/>
</dbReference>
<feature type="compositionally biased region" description="Basic and acidic residues" evidence="15">
    <location>
        <begin position="529"/>
        <end position="548"/>
    </location>
</feature>
<comment type="subcellular location">
    <subcellularLocation>
        <location evidence="1">Nucleus</location>
    </subcellularLocation>
</comment>
<feature type="compositionally biased region" description="Acidic residues" evidence="15">
    <location>
        <begin position="550"/>
        <end position="564"/>
    </location>
</feature>
<dbReference type="InterPro" id="IPR017151">
    <property type="entry name" value="Xrn2/3/4"/>
</dbReference>
<keyword evidence="6 14" id="KW-0540">Nuclease</keyword>
<dbReference type="Gene3D" id="3.40.50.12390">
    <property type="match status" value="2"/>
</dbReference>
<keyword evidence="8 14" id="KW-0269">Exonuclease</keyword>
<dbReference type="InterPro" id="IPR004859">
    <property type="entry name" value="Xrn1_N"/>
</dbReference>
<keyword evidence="11" id="KW-0539">Nucleus</keyword>
<dbReference type="OMA" id="ITHDMVV"/>
<dbReference type="GeneID" id="96904612"/>
<dbReference type="Gene3D" id="1.25.40.1050">
    <property type="match status" value="1"/>
</dbReference>
<dbReference type="PANTHER" id="PTHR12341">
    <property type="entry name" value="5'-&gt;3' EXORIBONUCLEASE"/>
    <property type="match status" value="1"/>
</dbReference>
<evidence type="ECO:0000259" key="16">
    <source>
        <dbReference type="Pfam" id="PF03159"/>
    </source>
</evidence>
<evidence type="ECO:0000256" key="14">
    <source>
        <dbReference type="PIRNR" id="PIRNR037239"/>
    </source>
</evidence>
<keyword evidence="10" id="KW-0804">Transcription</keyword>
<comment type="similarity">
    <text evidence="2 14">Belongs to the 5'-3' exonuclease family. XRN2/RAT1 subfamily.</text>
</comment>
<evidence type="ECO:0000256" key="1">
    <source>
        <dbReference type="ARBA" id="ARBA00004123"/>
    </source>
</evidence>
<dbReference type="FunCoup" id="G0VHR2">
    <property type="interactions" value="1178"/>
</dbReference>
<keyword evidence="7 14" id="KW-0378">Hydrolase</keyword>
<keyword evidence="9" id="KW-0805">Transcription regulation</keyword>
<dbReference type="GO" id="GO:0034244">
    <property type="term" value="P:negative regulation of transcription elongation by RNA polymerase II"/>
    <property type="evidence" value="ECO:0007669"/>
    <property type="project" value="EnsemblFungi"/>
</dbReference>
<dbReference type="PIRSF" id="PIRSF037239">
    <property type="entry name" value="Exonuclease_Xrn2"/>
    <property type="match status" value="1"/>
</dbReference>
<dbReference type="GO" id="GO:0071028">
    <property type="term" value="P:nuclear mRNA surveillance"/>
    <property type="evidence" value="ECO:0007669"/>
    <property type="project" value="EnsemblFungi"/>
</dbReference>
<dbReference type="GO" id="GO:0019843">
    <property type="term" value="F:rRNA binding"/>
    <property type="evidence" value="ECO:0007669"/>
    <property type="project" value="EnsemblFungi"/>
</dbReference>
<comment type="function">
    <text evidence="12">Possesses 5'-&gt;3' exoribonuclease activity. Required for the processing of nuclear mRNA and rRNA precursors. May promote the termination of transcription by RNA polymerase II. Essential for vegetative cell growth and chromosome segregation.</text>
</comment>
<proteinExistence type="inferred from homology"/>
<evidence type="ECO:0000256" key="5">
    <source>
        <dbReference type="ARBA" id="ARBA00022664"/>
    </source>
</evidence>
<dbReference type="CDD" id="cd18673">
    <property type="entry name" value="PIN_XRN1-2-like"/>
    <property type="match status" value="1"/>
</dbReference>
<dbReference type="GO" id="GO:0043144">
    <property type="term" value="P:sno(s)RNA processing"/>
    <property type="evidence" value="ECO:0007669"/>
    <property type="project" value="EnsemblFungi"/>
</dbReference>
<dbReference type="FunFam" id="3.40.50.12390:FF:000003">
    <property type="entry name" value="5'-3' exoribonuclease"/>
    <property type="match status" value="1"/>
</dbReference>
<evidence type="ECO:0000256" key="4">
    <source>
        <dbReference type="ARBA" id="ARBA00022552"/>
    </source>
</evidence>
<dbReference type="GO" id="GO:0110155">
    <property type="term" value="P:NAD-cap decapping"/>
    <property type="evidence" value="ECO:0007669"/>
    <property type="project" value="EnsemblFungi"/>
</dbReference>
<evidence type="ECO:0000256" key="9">
    <source>
        <dbReference type="ARBA" id="ARBA00023015"/>
    </source>
</evidence>
<dbReference type="FunFam" id="3.40.50.12390:FF:000005">
    <property type="entry name" value="5'-3' exoribonuclease 2"/>
    <property type="match status" value="1"/>
</dbReference>
<dbReference type="GO" id="GO:0030846">
    <property type="term" value="P:termination of RNA polymerase II transcription, poly(A)-coupled"/>
    <property type="evidence" value="ECO:0007669"/>
    <property type="project" value="EnsemblFungi"/>
</dbReference>
<evidence type="ECO:0000256" key="15">
    <source>
        <dbReference type="SAM" id="MobiDB-lite"/>
    </source>
</evidence>
<accession>G0VHR2</accession>
<dbReference type="HOGENOM" id="CLU_006038_1_1_1"/>
<comment type="function">
    <text evidence="14">Possesses 5'-&gt;3' exoribonuclease activity. May promote termination of transcription by RNA polymerase II.</text>
</comment>
<dbReference type="GO" id="GO:0030847">
    <property type="term" value="P:termination of RNA polymerase II transcription, exosome-dependent"/>
    <property type="evidence" value="ECO:0007669"/>
    <property type="project" value="EnsemblFungi"/>
</dbReference>
<feature type="compositionally biased region" description="Low complexity" evidence="15">
    <location>
        <begin position="977"/>
        <end position="1000"/>
    </location>
</feature>
<keyword evidence="5 14" id="KW-0507">mRNA processing</keyword>
<evidence type="ECO:0000256" key="2">
    <source>
        <dbReference type="ARBA" id="ARBA00006994"/>
    </source>
</evidence>
<dbReference type="eggNOG" id="KOG2044">
    <property type="taxonomic scope" value="Eukaryota"/>
</dbReference>
<evidence type="ECO:0000259" key="17">
    <source>
        <dbReference type="Pfam" id="PF17846"/>
    </source>
</evidence>
<dbReference type="Proteomes" id="UP000001640">
    <property type="component" value="Chromosome 7"/>
</dbReference>
<dbReference type="InParanoid" id="G0VHR2"/>
<feature type="region of interest" description="Disordered" evidence="15">
    <location>
        <begin position="932"/>
        <end position="1012"/>
    </location>
</feature>
<dbReference type="EC" id="3.1.13.-" evidence="14"/>
<dbReference type="GO" id="GO:0000448">
    <property type="term" value="P:cleavage in ITS2 between 5.8S rRNA and LSU-rRNA of tricistronic rRNA transcript (SSU-rRNA, 5.8S rRNA, LSU-rRNA)"/>
    <property type="evidence" value="ECO:0007669"/>
    <property type="project" value="EnsemblFungi"/>
</dbReference>
<name>G0VHR2_NAUCA</name>
<dbReference type="GO" id="GO:0000398">
    <property type="term" value="P:mRNA splicing, via spliceosome"/>
    <property type="evidence" value="ECO:0007669"/>
    <property type="project" value="EnsemblFungi"/>
</dbReference>
<feature type="domain" description="Xrn1 N-terminal" evidence="16">
    <location>
        <begin position="1"/>
        <end position="254"/>
    </location>
</feature>
<protein>
    <recommendedName>
        <fullName evidence="14">5'-3' exoribonuclease</fullName>
        <ecNumber evidence="14">3.1.13.-</ecNumber>
    </recommendedName>
</protein>
<organism evidence="18 19">
    <name type="scientific">Naumovozyma castellii</name>
    <name type="common">Yeast</name>
    <name type="synonym">Saccharomyces castellii</name>
    <dbReference type="NCBI Taxonomy" id="27288"/>
    <lineage>
        <taxon>Eukaryota</taxon>
        <taxon>Fungi</taxon>
        <taxon>Dikarya</taxon>
        <taxon>Ascomycota</taxon>
        <taxon>Saccharomycotina</taxon>
        <taxon>Saccharomycetes</taxon>
        <taxon>Saccharomycetales</taxon>
        <taxon>Saccharomycetaceae</taxon>
        <taxon>Naumovozyma</taxon>
    </lineage>
</organism>
<dbReference type="GO" id="GO:1904595">
    <property type="term" value="P:positive regulation of termination of RNA polymerase II transcription"/>
    <property type="evidence" value="ECO:0007669"/>
    <property type="project" value="EnsemblFungi"/>
</dbReference>
<dbReference type="InterPro" id="IPR041412">
    <property type="entry name" value="Xrn1_helical"/>
</dbReference>
<evidence type="ECO:0000256" key="10">
    <source>
        <dbReference type="ARBA" id="ARBA00023163"/>
    </source>
</evidence>
<evidence type="ECO:0000256" key="8">
    <source>
        <dbReference type="ARBA" id="ARBA00022839"/>
    </source>
</evidence>
<evidence type="ECO:0000256" key="6">
    <source>
        <dbReference type="ARBA" id="ARBA00022722"/>
    </source>
</evidence>
<dbReference type="Pfam" id="PF03159">
    <property type="entry name" value="XRN_N"/>
    <property type="match status" value="1"/>
</dbReference>
<evidence type="ECO:0000256" key="12">
    <source>
        <dbReference type="ARBA" id="ARBA00046137"/>
    </source>
</evidence>
<gene>
    <name evidence="18" type="primary">NCAS0G00590</name>
    <name evidence="18" type="ordered locus">NCAS_0G00590</name>
</gene>
<dbReference type="RefSeq" id="XP_003677299.1">
    <property type="nucleotide sequence ID" value="XM_003677251.1"/>
</dbReference>
<evidence type="ECO:0000313" key="19">
    <source>
        <dbReference type="Proteomes" id="UP000001640"/>
    </source>
</evidence>
<evidence type="ECO:0000256" key="3">
    <source>
        <dbReference type="ARBA" id="ARBA00022472"/>
    </source>
</evidence>
<dbReference type="GO" id="GO:0004534">
    <property type="term" value="F:5'-3' RNA exonuclease activity"/>
    <property type="evidence" value="ECO:0007669"/>
    <property type="project" value="UniProtKB-UniRule"/>
</dbReference>
<dbReference type="InterPro" id="IPR027073">
    <property type="entry name" value="5_3_exoribonuclease"/>
</dbReference>